<dbReference type="GO" id="GO:0046872">
    <property type="term" value="F:metal ion binding"/>
    <property type="evidence" value="ECO:0007669"/>
    <property type="project" value="UniProtKB-KW"/>
</dbReference>
<organism evidence="9 10">
    <name type="scientific">Microbacterium foliorum</name>
    <dbReference type="NCBI Taxonomy" id="104336"/>
    <lineage>
        <taxon>Bacteria</taxon>
        <taxon>Bacillati</taxon>
        <taxon>Actinomycetota</taxon>
        <taxon>Actinomycetes</taxon>
        <taxon>Micrococcales</taxon>
        <taxon>Microbacteriaceae</taxon>
        <taxon>Microbacterium</taxon>
    </lineage>
</organism>
<reference evidence="9 10" key="1">
    <citation type="submission" date="2019-06" db="EMBL/GenBank/DDBJ databases">
        <title>Complete genome of Microbacterium foliorum M2.</title>
        <authorList>
            <person name="Cao G."/>
        </authorList>
    </citation>
    <scope>NUCLEOTIDE SEQUENCE [LARGE SCALE GENOMIC DNA]</scope>
    <source>
        <strain evidence="9 10">M2</strain>
    </source>
</reference>
<keyword evidence="6" id="KW-0408">Iron</keyword>
<keyword evidence="5" id="KW-0560">Oxidoreductase</keyword>
<dbReference type="InterPro" id="IPR023753">
    <property type="entry name" value="FAD/NAD-binding_dom"/>
</dbReference>
<dbReference type="Gene3D" id="3.50.50.60">
    <property type="entry name" value="FAD/NAD(P)-binding domain"/>
    <property type="match status" value="2"/>
</dbReference>
<evidence type="ECO:0000256" key="5">
    <source>
        <dbReference type="ARBA" id="ARBA00023002"/>
    </source>
</evidence>
<gene>
    <name evidence="9" type="ORF">FIV50_08965</name>
</gene>
<dbReference type="InterPro" id="IPR036188">
    <property type="entry name" value="FAD/NAD-bd_sf"/>
</dbReference>
<dbReference type="InterPro" id="IPR052034">
    <property type="entry name" value="NasD-like"/>
</dbReference>
<dbReference type="SUPFAM" id="SSF51905">
    <property type="entry name" value="FAD/NAD(P)-binding domain"/>
    <property type="match status" value="1"/>
</dbReference>
<dbReference type="PRINTS" id="PR00368">
    <property type="entry name" value="FADPNR"/>
</dbReference>
<comment type="pathway">
    <text evidence="2">Nitrogen metabolism; nitrate reduction (assimilation).</text>
</comment>
<evidence type="ECO:0000256" key="2">
    <source>
        <dbReference type="ARBA" id="ARBA00005096"/>
    </source>
</evidence>
<dbReference type="PRINTS" id="PR00411">
    <property type="entry name" value="PNDRDTASEI"/>
</dbReference>
<sequence length="356" mass="37511">MSEAVLTPAEIVVVGAGMVAHRFVENLISTAETPIHVTVIGDEARHPYDRTGISGLFSGATPEALELDRSVFEDFRVRFIADDRVLRIDPGARTVMTRSRRIVGYDSLVLATGSHAASVDIAGSDLRGCFGYRTLEDVQRLERFAYRRRNELGRPLRGAVIGDGSLAIEAAGALQLLDVAPVVVQHSDLPTSATLVSEARGFSFAGLLEARGVAVRTESHGVRLAGDSSGAVGAVELGDGVESVDLVVLAVGVRPRDELARNASIGVDPRGGIVVDERCTTSDPRVFAIGDVASFEGRRAEALARGYAMAEVAAARILDVSAMSAPRDLLTTARGPLRPNAPAAAGSPRVRALQAV</sequence>
<evidence type="ECO:0000256" key="4">
    <source>
        <dbReference type="ARBA" id="ARBA00022723"/>
    </source>
</evidence>
<dbReference type="PANTHER" id="PTHR43809:SF1">
    <property type="entry name" value="NITRITE REDUCTASE (NADH) LARGE SUBUNIT"/>
    <property type="match status" value="1"/>
</dbReference>
<dbReference type="Proteomes" id="UP000316125">
    <property type="component" value="Chromosome"/>
</dbReference>
<dbReference type="PANTHER" id="PTHR43809">
    <property type="entry name" value="NITRITE REDUCTASE (NADH) LARGE SUBUNIT"/>
    <property type="match status" value="1"/>
</dbReference>
<dbReference type="GO" id="GO:0051536">
    <property type="term" value="F:iron-sulfur cluster binding"/>
    <property type="evidence" value="ECO:0007669"/>
    <property type="project" value="UniProtKB-KW"/>
</dbReference>
<evidence type="ECO:0000259" key="8">
    <source>
        <dbReference type="Pfam" id="PF07992"/>
    </source>
</evidence>
<dbReference type="OrthoDB" id="9768666at2"/>
<accession>A0A4Y5YR56</accession>
<keyword evidence="3" id="KW-0349">Heme</keyword>
<dbReference type="GO" id="GO:0016491">
    <property type="term" value="F:oxidoreductase activity"/>
    <property type="evidence" value="ECO:0007669"/>
    <property type="project" value="UniProtKB-KW"/>
</dbReference>
<keyword evidence="7" id="KW-0411">Iron-sulfur</keyword>
<protein>
    <submittedName>
        <fullName evidence="9">NAD(P)/FAD-dependent oxidoreductase</fullName>
    </submittedName>
</protein>
<feature type="domain" description="FAD/NAD(P)-binding" evidence="8">
    <location>
        <begin position="10"/>
        <end position="304"/>
    </location>
</feature>
<proteinExistence type="predicted"/>
<comment type="cofactor">
    <cofactor evidence="1">
        <name>siroheme</name>
        <dbReference type="ChEBI" id="CHEBI:60052"/>
    </cofactor>
</comment>
<evidence type="ECO:0000256" key="7">
    <source>
        <dbReference type="ARBA" id="ARBA00023014"/>
    </source>
</evidence>
<dbReference type="RefSeq" id="WP_140037139.1">
    <property type="nucleotide sequence ID" value="NZ_CP041040.1"/>
</dbReference>
<evidence type="ECO:0000256" key="3">
    <source>
        <dbReference type="ARBA" id="ARBA00022617"/>
    </source>
</evidence>
<name>A0A4Y5YR56_9MICO</name>
<evidence type="ECO:0000256" key="6">
    <source>
        <dbReference type="ARBA" id="ARBA00023004"/>
    </source>
</evidence>
<keyword evidence="4" id="KW-0479">Metal-binding</keyword>
<dbReference type="Pfam" id="PF07992">
    <property type="entry name" value="Pyr_redox_2"/>
    <property type="match status" value="1"/>
</dbReference>
<dbReference type="EMBL" id="CP041040">
    <property type="protein sequence ID" value="QDE34909.1"/>
    <property type="molecule type" value="Genomic_DNA"/>
</dbReference>
<evidence type="ECO:0000256" key="1">
    <source>
        <dbReference type="ARBA" id="ARBA00001929"/>
    </source>
</evidence>
<evidence type="ECO:0000313" key="10">
    <source>
        <dbReference type="Proteomes" id="UP000316125"/>
    </source>
</evidence>
<dbReference type="AlphaFoldDB" id="A0A4Y5YR56"/>
<evidence type="ECO:0000313" key="9">
    <source>
        <dbReference type="EMBL" id="QDE34909.1"/>
    </source>
</evidence>